<dbReference type="GO" id="GO:0046872">
    <property type="term" value="F:metal ion binding"/>
    <property type="evidence" value="ECO:0007669"/>
    <property type="project" value="UniProtKB-KW"/>
</dbReference>
<accession>A0AAV9PMI9</accession>
<dbReference type="Proteomes" id="UP001337655">
    <property type="component" value="Unassembled WGS sequence"/>
</dbReference>
<evidence type="ECO:0000256" key="3">
    <source>
        <dbReference type="ARBA" id="ARBA00023004"/>
    </source>
</evidence>
<dbReference type="CDD" id="cd03477">
    <property type="entry name" value="Rieske_YhfW_C"/>
    <property type="match status" value="1"/>
</dbReference>
<dbReference type="InterPro" id="IPR036188">
    <property type="entry name" value="FAD/NAD-bd_sf"/>
</dbReference>
<dbReference type="Gene3D" id="3.50.50.60">
    <property type="entry name" value="FAD/NAD(P)-binding domain"/>
    <property type="match status" value="1"/>
</dbReference>
<dbReference type="Gene3D" id="2.102.10.10">
    <property type="entry name" value="Rieske [2Fe-2S] iron-sulphur domain"/>
    <property type="match status" value="1"/>
</dbReference>
<dbReference type="PANTHER" id="PTHR13847">
    <property type="entry name" value="SARCOSINE DEHYDROGENASE-RELATED"/>
    <property type="match status" value="1"/>
</dbReference>
<keyword evidence="3" id="KW-0408">Iron</keyword>
<name>A0AAV9PMI9_9PEZI</name>
<dbReference type="SUPFAM" id="SSF51905">
    <property type="entry name" value="FAD/NAD(P)-binding domain"/>
    <property type="match status" value="1"/>
</dbReference>
<reference evidence="6 7" key="1">
    <citation type="submission" date="2023-08" db="EMBL/GenBank/DDBJ databases">
        <title>Black Yeasts Isolated from many extreme environments.</title>
        <authorList>
            <person name="Coleine C."/>
            <person name="Stajich J.E."/>
            <person name="Selbmann L."/>
        </authorList>
    </citation>
    <scope>NUCLEOTIDE SEQUENCE [LARGE SCALE GENOMIC DNA]</scope>
    <source>
        <strain evidence="6 7">CCFEE 5935</strain>
    </source>
</reference>
<dbReference type="Pfam" id="PF01266">
    <property type="entry name" value="DAO"/>
    <property type="match status" value="1"/>
</dbReference>
<keyword evidence="4" id="KW-0411">Iron-sulfur</keyword>
<dbReference type="RefSeq" id="XP_064663181.1">
    <property type="nucleotide sequence ID" value="XM_064798854.1"/>
</dbReference>
<sequence>MATVSPHHFVATSGETAPVWAHTEPYSNRPKFPQLSQNTSADVCIIGSGISGVQSAYELIKRGRSVVMLEARDAISGETDRTSGHLASALDDHYLEIEKKHGEEGAKLAADSHKWASKHVGEVARELGIDCEYRQLPAYLISQYDRQTQSSEHDAEVKRLIMGEVEQANRFGLSAEFKTGFAVKGWDGKPDQRDASIFHEQATFHPTKYLTGVLKWLKEQPSFTCYTHSRVMDVQEKGIEVMGIGKKTVTVSTDTGHTVECSDAIMATCVPLQKLSIVAELEYMRTYCIAVKVPQGYVEDYLLYDTAEAYKYVRLTRCDEQNDYLVVGGCDHKVGQEETLGRFQELEDWIRERFTKAGSVDYAWSGQVFEPVDYMGFIGLNPGTKHTYIITGDSGNGLTHGVIAGRLITDQIEGVKNYWGKLYSPSRKASLLKSAGTAMAHDVQIQAQYKRFLQSDIKDIEDLAPGSGGVLNSTTKVPVAVYKDDEGGVHKFSALCPHMKGVICWNGVEKSWDCPVHGSRFSKDGVCVMGPAKGHLNPADESGEKLQSEAVK</sequence>
<proteinExistence type="predicted"/>
<dbReference type="InterPro" id="IPR017941">
    <property type="entry name" value="Rieske_2Fe-2S"/>
</dbReference>
<evidence type="ECO:0000313" key="7">
    <source>
        <dbReference type="Proteomes" id="UP001337655"/>
    </source>
</evidence>
<dbReference type="InterPro" id="IPR006076">
    <property type="entry name" value="FAD-dep_OxRdtase"/>
</dbReference>
<dbReference type="EMBL" id="JAVRRT010000002">
    <property type="protein sequence ID" value="KAK5174512.1"/>
    <property type="molecule type" value="Genomic_DNA"/>
</dbReference>
<organism evidence="6 7">
    <name type="scientific">Saxophila tyrrhenica</name>
    <dbReference type="NCBI Taxonomy" id="1690608"/>
    <lineage>
        <taxon>Eukaryota</taxon>
        <taxon>Fungi</taxon>
        <taxon>Dikarya</taxon>
        <taxon>Ascomycota</taxon>
        <taxon>Pezizomycotina</taxon>
        <taxon>Dothideomycetes</taxon>
        <taxon>Dothideomycetidae</taxon>
        <taxon>Mycosphaerellales</taxon>
        <taxon>Extremaceae</taxon>
        <taxon>Saxophila</taxon>
    </lineage>
</organism>
<evidence type="ECO:0000259" key="5">
    <source>
        <dbReference type="PROSITE" id="PS51296"/>
    </source>
</evidence>
<keyword evidence="7" id="KW-1185">Reference proteome</keyword>
<dbReference type="GO" id="GO:0005737">
    <property type="term" value="C:cytoplasm"/>
    <property type="evidence" value="ECO:0007669"/>
    <property type="project" value="TreeGrafter"/>
</dbReference>
<dbReference type="PANTHER" id="PTHR13847:SF281">
    <property type="entry name" value="FAD DEPENDENT OXIDOREDUCTASE DOMAIN-CONTAINING PROTEIN"/>
    <property type="match status" value="1"/>
</dbReference>
<dbReference type="InterPro" id="IPR036922">
    <property type="entry name" value="Rieske_2Fe-2S_sf"/>
</dbReference>
<dbReference type="GeneID" id="89922940"/>
<gene>
    <name evidence="6" type="ORF">LTR77_001592</name>
</gene>
<feature type="domain" description="Rieske" evidence="5">
    <location>
        <begin position="455"/>
        <end position="536"/>
    </location>
</feature>
<dbReference type="PROSITE" id="PS51296">
    <property type="entry name" value="RIESKE"/>
    <property type="match status" value="1"/>
</dbReference>
<evidence type="ECO:0000256" key="2">
    <source>
        <dbReference type="ARBA" id="ARBA00022723"/>
    </source>
</evidence>
<keyword evidence="1" id="KW-0001">2Fe-2S</keyword>
<dbReference type="AlphaFoldDB" id="A0AAV9PMI9"/>
<dbReference type="GO" id="GO:0051537">
    <property type="term" value="F:2 iron, 2 sulfur cluster binding"/>
    <property type="evidence" value="ECO:0007669"/>
    <property type="project" value="UniProtKB-KW"/>
</dbReference>
<dbReference type="InterPro" id="IPR038010">
    <property type="entry name" value="YhfW_C"/>
</dbReference>
<evidence type="ECO:0000256" key="4">
    <source>
        <dbReference type="ARBA" id="ARBA00023014"/>
    </source>
</evidence>
<dbReference type="Pfam" id="PF00355">
    <property type="entry name" value="Rieske"/>
    <property type="match status" value="1"/>
</dbReference>
<evidence type="ECO:0000256" key="1">
    <source>
        <dbReference type="ARBA" id="ARBA00022714"/>
    </source>
</evidence>
<keyword evidence="2" id="KW-0479">Metal-binding</keyword>
<protein>
    <recommendedName>
        <fullName evidence="5">Rieske domain-containing protein</fullName>
    </recommendedName>
</protein>
<dbReference type="FunFam" id="2.102.10.10:FF:000014">
    <property type="entry name" value="Oxidoreductase, FAD dependent"/>
    <property type="match status" value="1"/>
</dbReference>
<dbReference type="SUPFAM" id="SSF50022">
    <property type="entry name" value="ISP domain"/>
    <property type="match status" value="1"/>
</dbReference>
<comment type="caution">
    <text evidence="6">The sequence shown here is derived from an EMBL/GenBank/DDBJ whole genome shotgun (WGS) entry which is preliminary data.</text>
</comment>
<dbReference type="Gene3D" id="3.30.9.10">
    <property type="entry name" value="D-Amino Acid Oxidase, subunit A, domain 2"/>
    <property type="match status" value="1"/>
</dbReference>
<evidence type="ECO:0000313" key="6">
    <source>
        <dbReference type="EMBL" id="KAK5174512.1"/>
    </source>
</evidence>